<organism evidence="1">
    <name type="scientific">Anguilla anguilla</name>
    <name type="common">European freshwater eel</name>
    <name type="synonym">Muraena anguilla</name>
    <dbReference type="NCBI Taxonomy" id="7936"/>
    <lineage>
        <taxon>Eukaryota</taxon>
        <taxon>Metazoa</taxon>
        <taxon>Chordata</taxon>
        <taxon>Craniata</taxon>
        <taxon>Vertebrata</taxon>
        <taxon>Euteleostomi</taxon>
        <taxon>Actinopterygii</taxon>
        <taxon>Neopterygii</taxon>
        <taxon>Teleostei</taxon>
        <taxon>Anguilliformes</taxon>
        <taxon>Anguillidae</taxon>
        <taxon>Anguilla</taxon>
    </lineage>
</organism>
<proteinExistence type="predicted"/>
<name>A0A0E9PU09_ANGAN</name>
<reference evidence="1" key="1">
    <citation type="submission" date="2014-11" db="EMBL/GenBank/DDBJ databases">
        <authorList>
            <person name="Amaro Gonzalez C."/>
        </authorList>
    </citation>
    <scope>NUCLEOTIDE SEQUENCE</scope>
</reference>
<evidence type="ECO:0000313" key="1">
    <source>
        <dbReference type="EMBL" id="JAH07333.1"/>
    </source>
</evidence>
<reference evidence="1" key="2">
    <citation type="journal article" date="2015" name="Fish Shellfish Immunol.">
        <title>Early steps in the European eel (Anguilla anguilla)-Vibrio vulnificus interaction in the gills: Role of the RtxA13 toxin.</title>
        <authorList>
            <person name="Callol A."/>
            <person name="Pajuelo D."/>
            <person name="Ebbesson L."/>
            <person name="Teles M."/>
            <person name="MacKenzie S."/>
            <person name="Amaro C."/>
        </authorList>
    </citation>
    <scope>NUCLEOTIDE SEQUENCE</scope>
</reference>
<sequence>MLHFHANQYFNKILKITSPLHNQTYKNSPAVGNN</sequence>
<dbReference type="AlphaFoldDB" id="A0A0E9PU09"/>
<dbReference type="EMBL" id="GBXM01101244">
    <property type="protein sequence ID" value="JAH07333.1"/>
    <property type="molecule type" value="Transcribed_RNA"/>
</dbReference>
<accession>A0A0E9PU09</accession>
<protein>
    <submittedName>
        <fullName evidence="1">Uncharacterized protein</fullName>
    </submittedName>
</protein>